<dbReference type="Proteomes" id="UP001152604">
    <property type="component" value="Unassembled WGS sequence"/>
</dbReference>
<name>A0ABN8K7M5_9HYPH</name>
<feature type="compositionally biased region" description="Basic residues" evidence="1">
    <location>
        <begin position="52"/>
        <end position="65"/>
    </location>
</feature>
<feature type="region of interest" description="Disordered" evidence="1">
    <location>
        <begin position="52"/>
        <end position="75"/>
    </location>
</feature>
<reference evidence="2" key="1">
    <citation type="submission" date="2022-03" db="EMBL/GenBank/DDBJ databases">
        <authorList>
            <person name="Brunel B."/>
        </authorList>
    </citation>
    <scope>NUCLEOTIDE SEQUENCE</scope>
    <source>
        <strain evidence="2">STM4922sample</strain>
    </source>
</reference>
<evidence type="ECO:0000256" key="1">
    <source>
        <dbReference type="SAM" id="MobiDB-lite"/>
    </source>
</evidence>
<keyword evidence="3" id="KW-1185">Reference proteome</keyword>
<protein>
    <submittedName>
        <fullName evidence="2">Uncharacterized protein</fullName>
    </submittedName>
</protein>
<evidence type="ECO:0000313" key="2">
    <source>
        <dbReference type="EMBL" id="CAH2406286.1"/>
    </source>
</evidence>
<dbReference type="EMBL" id="CAKXZS010000044">
    <property type="protein sequence ID" value="CAH2406286.1"/>
    <property type="molecule type" value="Genomic_DNA"/>
</dbReference>
<proteinExistence type="predicted"/>
<evidence type="ECO:0000313" key="3">
    <source>
        <dbReference type="Proteomes" id="UP001152604"/>
    </source>
</evidence>
<gene>
    <name evidence="2" type="ORF">MES4922_490026</name>
</gene>
<sequence>MGCRRLTNLFSPSQVGSAIEAIENYNLRDWKSPWLRILRILPARGPICVSRSRKRPPRFDRRRWRNMSPRATPAR</sequence>
<accession>A0ABN8K7M5</accession>
<comment type="caution">
    <text evidence="2">The sequence shown here is derived from an EMBL/GenBank/DDBJ whole genome shotgun (WGS) entry which is preliminary data.</text>
</comment>
<organism evidence="2 3">
    <name type="scientific">Mesorhizobium ventifaucium</name>
    <dbReference type="NCBI Taxonomy" id="666020"/>
    <lineage>
        <taxon>Bacteria</taxon>
        <taxon>Pseudomonadati</taxon>
        <taxon>Pseudomonadota</taxon>
        <taxon>Alphaproteobacteria</taxon>
        <taxon>Hyphomicrobiales</taxon>
        <taxon>Phyllobacteriaceae</taxon>
        <taxon>Mesorhizobium</taxon>
    </lineage>
</organism>